<reference evidence="1 2" key="1">
    <citation type="submission" date="2021-06" db="EMBL/GenBank/DDBJ databases">
        <authorList>
            <person name="Palmer J.M."/>
        </authorList>
    </citation>
    <scope>NUCLEOTIDE SEQUENCE [LARGE SCALE GENOMIC DNA]</scope>
    <source>
        <strain evidence="2">if_2019</strain>
        <tissue evidence="1">Muscle</tissue>
    </source>
</reference>
<comment type="caution">
    <text evidence="1">The sequence shown here is derived from an EMBL/GenBank/DDBJ whole genome shotgun (WGS) entry which is preliminary data.</text>
</comment>
<protein>
    <submittedName>
        <fullName evidence="1">Uncharacterized protein</fullName>
    </submittedName>
</protein>
<evidence type="ECO:0000313" key="1">
    <source>
        <dbReference type="EMBL" id="MEQ2227567.1"/>
    </source>
</evidence>
<gene>
    <name evidence="1" type="ORF">ILYODFUR_038926</name>
</gene>
<organism evidence="1 2">
    <name type="scientific">Ilyodon furcidens</name>
    <name type="common">goldbreast splitfin</name>
    <dbReference type="NCBI Taxonomy" id="33524"/>
    <lineage>
        <taxon>Eukaryota</taxon>
        <taxon>Metazoa</taxon>
        <taxon>Chordata</taxon>
        <taxon>Craniata</taxon>
        <taxon>Vertebrata</taxon>
        <taxon>Euteleostomi</taxon>
        <taxon>Actinopterygii</taxon>
        <taxon>Neopterygii</taxon>
        <taxon>Teleostei</taxon>
        <taxon>Neoteleostei</taxon>
        <taxon>Acanthomorphata</taxon>
        <taxon>Ovalentaria</taxon>
        <taxon>Atherinomorphae</taxon>
        <taxon>Cyprinodontiformes</taxon>
        <taxon>Goodeidae</taxon>
        <taxon>Ilyodon</taxon>
    </lineage>
</organism>
<accession>A0ABV0T3V4</accession>
<keyword evidence="2" id="KW-1185">Reference proteome</keyword>
<sequence>MKHAGSFHTCGYKTLCRNTIQSFKAQMLSLQTNEAPDEQLLMEKHIWTQQPPSRKQLTRVFLNYDLQMLHVVGGEFNSTCLACSLLCLHPRVRQPQKKNGVGLSVFTYN</sequence>
<dbReference type="Proteomes" id="UP001482620">
    <property type="component" value="Unassembled WGS sequence"/>
</dbReference>
<name>A0ABV0T3V4_9TELE</name>
<dbReference type="EMBL" id="JAHRIQ010022123">
    <property type="protein sequence ID" value="MEQ2227567.1"/>
    <property type="molecule type" value="Genomic_DNA"/>
</dbReference>
<proteinExistence type="predicted"/>
<evidence type="ECO:0000313" key="2">
    <source>
        <dbReference type="Proteomes" id="UP001482620"/>
    </source>
</evidence>